<evidence type="ECO:0008006" key="3">
    <source>
        <dbReference type="Google" id="ProtNLM"/>
    </source>
</evidence>
<protein>
    <recommendedName>
        <fullName evidence="3">Aminoglycoside-2''-adenylyltransferase</fullName>
    </recommendedName>
</protein>
<dbReference type="Pfam" id="PF10706">
    <property type="entry name" value="Aminoglyc_resit"/>
    <property type="match status" value="1"/>
</dbReference>
<proteinExistence type="predicted"/>
<dbReference type="InterPro" id="IPR019646">
    <property type="entry name" value="Aminoglyc_AdlTrfase"/>
</dbReference>
<sequence>MIDPLFQTQTESQLNLLSEISTISAAMEIDFWLRGGWAIDFILDKVTRLHDDIDLITWIQYRDQLESALVEAGYEQVPVKEEFRGRQSDFQKDGVDITFCYLTRAEDRSIIMNGLPEWVWRFDSLLPQRFMLNGISAYVLNPRQLLEEKEVYEQIGRIPRPKDVESKKVLHRIIAELN</sequence>
<comment type="caution">
    <text evidence="1">The sequence shown here is derived from an EMBL/GenBank/DDBJ whole genome shotgun (WGS) entry which is preliminary data.</text>
</comment>
<gene>
    <name evidence="1" type="ORF">DC345_16170</name>
</gene>
<name>A0A329QQR8_9BACL</name>
<reference evidence="1 2" key="1">
    <citation type="submission" date="2018-04" db="EMBL/GenBank/DDBJ databases">
        <title>Paenibacillus taichungensis Genome sequencing and assembly.</title>
        <authorList>
            <person name="Xu J."/>
            <person name="Rensing C."/>
            <person name="Mazhar H.S."/>
        </authorList>
    </citation>
    <scope>NUCLEOTIDE SEQUENCE [LARGE SCALE GENOMIC DNA]</scope>
    <source>
        <strain evidence="1 2">NC1</strain>
    </source>
</reference>
<organism evidence="1 2">
    <name type="scientific">Paenibacillus taichungensis</name>
    <dbReference type="NCBI Taxonomy" id="484184"/>
    <lineage>
        <taxon>Bacteria</taxon>
        <taxon>Bacillati</taxon>
        <taxon>Bacillota</taxon>
        <taxon>Bacilli</taxon>
        <taxon>Bacillales</taxon>
        <taxon>Paenibacillaceae</taxon>
        <taxon>Paenibacillus</taxon>
    </lineage>
</organism>
<dbReference type="Gene3D" id="3.30.460.40">
    <property type="match status" value="1"/>
</dbReference>
<dbReference type="Proteomes" id="UP000250642">
    <property type="component" value="Unassembled WGS sequence"/>
</dbReference>
<dbReference type="AlphaFoldDB" id="A0A329QQR8"/>
<dbReference type="RefSeq" id="WP_113053947.1">
    <property type="nucleotide sequence ID" value="NZ_QEVW01000009.1"/>
</dbReference>
<accession>A0A329QQR8</accession>
<evidence type="ECO:0000313" key="1">
    <source>
        <dbReference type="EMBL" id="RAW14486.1"/>
    </source>
</evidence>
<dbReference type="EMBL" id="QEVW01000009">
    <property type="protein sequence ID" value="RAW14486.1"/>
    <property type="molecule type" value="Genomic_DNA"/>
</dbReference>
<evidence type="ECO:0000313" key="2">
    <source>
        <dbReference type="Proteomes" id="UP000250642"/>
    </source>
</evidence>